<keyword evidence="1 4" id="KW-0349">Heme</keyword>
<evidence type="ECO:0000256" key="4">
    <source>
        <dbReference type="PROSITE-ProRule" id="PRU00433"/>
    </source>
</evidence>
<dbReference type="SUPFAM" id="SSF46626">
    <property type="entry name" value="Cytochrome c"/>
    <property type="match status" value="1"/>
</dbReference>
<dbReference type="InterPro" id="IPR009056">
    <property type="entry name" value="Cyt_c-like_dom"/>
</dbReference>
<evidence type="ECO:0000256" key="1">
    <source>
        <dbReference type="ARBA" id="ARBA00022617"/>
    </source>
</evidence>
<dbReference type="InterPro" id="IPR036909">
    <property type="entry name" value="Cyt_c-like_dom_sf"/>
</dbReference>
<sequence>MIALTCIAFTAPVQAGGSAERGKAVIEQWCRTCHQRASDKPDPDMAPPYEKIVLRPGHTRAYFVQFLKEDHFPMTTYRLFDSEREDVVAYLMDLQKTELNKRGRK</sequence>
<accession>A0A926NSI0</accession>
<protein>
    <submittedName>
        <fullName evidence="6">C-type cytochrome</fullName>
    </submittedName>
</protein>
<proteinExistence type="predicted"/>
<evidence type="ECO:0000313" key="7">
    <source>
        <dbReference type="Proteomes" id="UP000598467"/>
    </source>
</evidence>
<evidence type="ECO:0000313" key="6">
    <source>
        <dbReference type="EMBL" id="MBD1545644.1"/>
    </source>
</evidence>
<dbReference type="Pfam" id="PF13442">
    <property type="entry name" value="Cytochrome_CBB3"/>
    <property type="match status" value="1"/>
</dbReference>
<evidence type="ECO:0000259" key="5">
    <source>
        <dbReference type="PROSITE" id="PS51007"/>
    </source>
</evidence>
<reference evidence="6" key="1">
    <citation type="submission" date="2020-05" db="EMBL/GenBank/DDBJ databases">
        <title>Identification of trans-AT polyketide cluster in two marine bacteria, producers of a novel glutaramide-containing polyketide sesbanimide D and analogs.</title>
        <authorList>
            <person name="Kacar D."/>
            <person name="Rodriguez P."/>
            <person name="Canedo L."/>
            <person name="Gonzalez E."/>
            <person name="Galan B."/>
            <person name="De La Calle F."/>
            <person name="Garcia J.L."/>
        </authorList>
    </citation>
    <scope>NUCLEOTIDE SEQUENCE</scope>
    <source>
        <strain evidence="6">PHM038</strain>
    </source>
</reference>
<evidence type="ECO:0000256" key="3">
    <source>
        <dbReference type="ARBA" id="ARBA00023004"/>
    </source>
</evidence>
<dbReference type="Gene3D" id="1.10.760.10">
    <property type="entry name" value="Cytochrome c-like domain"/>
    <property type="match status" value="1"/>
</dbReference>
<dbReference type="GO" id="GO:0020037">
    <property type="term" value="F:heme binding"/>
    <property type="evidence" value="ECO:0007669"/>
    <property type="project" value="InterPro"/>
</dbReference>
<keyword evidence="2 4" id="KW-0479">Metal-binding</keyword>
<dbReference type="Proteomes" id="UP000598467">
    <property type="component" value="Unassembled WGS sequence"/>
</dbReference>
<dbReference type="GO" id="GO:0009055">
    <property type="term" value="F:electron transfer activity"/>
    <property type="evidence" value="ECO:0007669"/>
    <property type="project" value="InterPro"/>
</dbReference>
<evidence type="ECO:0000256" key="2">
    <source>
        <dbReference type="ARBA" id="ARBA00022723"/>
    </source>
</evidence>
<comment type="caution">
    <text evidence="6">The sequence shown here is derived from an EMBL/GenBank/DDBJ whole genome shotgun (WGS) entry which is preliminary data.</text>
</comment>
<feature type="domain" description="Cytochrome c" evidence="5">
    <location>
        <begin position="17"/>
        <end position="95"/>
    </location>
</feature>
<name>A0A926NSI0_9HYPH</name>
<keyword evidence="3 4" id="KW-0408">Iron</keyword>
<dbReference type="PROSITE" id="PS51007">
    <property type="entry name" value="CYTC"/>
    <property type="match status" value="1"/>
</dbReference>
<dbReference type="AlphaFoldDB" id="A0A926NSI0"/>
<organism evidence="6 7">
    <name type="scientific">Roseibium aggregatum</name>
    <dbReference type="NCBI Taxonomy" id="187304"/>
    <lineage>
        <taxon>Bacteria</taxon>
        <taxon>Pseudomonadati</taxon>
        <taxon>Pseudomonadota</taxon>
        <taxon>Alphaproteobacteria</taxon>
        <taxon>Hyphomicrobiales</taxon>
        <taxon>Stappiaceae</taxon>
        <taxon>Roseibium</taxon>
    </lineage>
</organism>
<dbReference type="EMBL" id="JABFCZ010000005">
    <property type="protein sequence ID" value="MBD1545644.1"/>
    <property type="molecule type" value="Genomic_DNA"/>
</dbReference>
<gene>
    <name evidence="6" type="ORF">HK439_05180</name>
</gene>
<dbReference type="GO" id="GO:0046872">
    <property type="term" value="F:metal ion binding"/>
    <property type="evidence" value="ECO:0007669"/>
    <property type="project" value="UniProtKB-KW"/>
</dbReference>